<dbReference type="InterPro" id="IPR016152">
    <property type="entry name" value="PTrfase/Anion_transptr"/>
</dbReference>
<dbReference type="RefSeq" id="WP_198878136.1">
    <property type="nucleotide sequence ID" value="NZ_JAEKMH010000006.1"/>
</dbReference>
<dbReference type="PROSITE" id="PS00372">
    <property type="entry name" value="PTS_EIIA_TYPE_2_HIS"/>
    <property type="match status" value="1"/>
</dbReference>
<evidence type="ECO:0000313" key="2">
    <source>
        <dbReference type="EMBL" id="MBJ3786939.1"/>
    </source>
</evidence>
<feature type="domain" description="PTS EIIA type-2" evidence="1">
    <location>
        <begin position="5"/>
        <end position="148"/>
    </location>
</feature>
<dbReference type="EMBL" id="JAEKMH010000006">
    <property type="protein sequence ID" value="MBJ3786939.1"/>
    <property type="molecule type" value="Genomic_DNA"/>
</dbReference>
<name>A0A934IUF3_9HYPH</name>
<dbReference type="GO" id="GO:0030295">
    <property type="term" value="F:protein kinase activator activity"/>
    <property type="evidence" value="ECO:0007669"/>
    <property type="project" value="TreeGrafter"/>
</dbReference>
<reference evidence="2" key="1">
    <citation type="submission" date="2020-12" db="EMBL/GenBank/DDBJ databases">
        <title>Devosia sp. MSA67 isolated from Mo River.</title>
        <authorList>
            <person name="Ma F."/>
            <person name="Zi Z."/>
        </authorList>
    </citation>
    <scope>NUCLEOTIDE SEQUENCE</scope>
    <source>
        <strain evidence="2">MSA67</strain>
    </source>
</reference>
<dbReference type="Pfam" id="PF00359">
    <property type="entry name" value="PTS_EIIA_2"/>
    <property type="match status" value="1"/>
</dbReference>
<dbReference type="CDD" id="cd00211">
    <property type="entry name" value="PTS_IIA_fru"/>
    <property type="match status" value="1"/>
</dbReference>
<dbReference type="PANTHER" id="PTHR47738:SF1">
    <property type="entry name" value="NITROGEN REGULATORY PROTEIN"/>
    <property type="match status" value="1"/>
</dbReference>
<keyword evidence="3" id="KW-1185">Reference proteome</keyword>
<organism evidence="2 3">
    <name type="scientific">Devosia sediminis</name>
    <dbReference type="NCBI Taxonomy" id="2798801"/>
    <lineage>
        <taxon>Bacteria</taxon>
        <taxon>Pseudomonadati</taxon>
        <taxon>Pseudomonadota</taxon>
        <taxon>Alphaproteobacteria</taxon>
        <taxon>Hyphomicrobiales</taxon>
        <taxon>Devosiaceae</taxon>
        <taxon>Devosia</taxon>
    </lineage>
</organism>
<sequence length="152" mass="16492">MTIADLYPQNRIFLNVSASSREQLFDYLSDRAAELGLVNSRLCNRALHIREELGSTGLGNGIAIPHARIEGLDTVVGLLATLARPIDFEAVDGEPVDLVMMLLMPEQSGSDQIKALSRIAKIARDEPTVNAIRRAVSPQEVADLLADAEEAL</sequence>
<proteinExistence type="predicted"/>
<keyword evidence="2" id="KW-0762">Sugar transport</keyword>
<keyword evidence="2" id="KW-0813">Transport</keyword>
<dbReference type="InterPro" id="IPR002178">
    <property type="entry name" value="PTS_EIIA_type-2_dom"/>
</dbReference>
<dbReference type="SUPFAM" id="SSF55804">
    <property type="entry name" value="Phoshotransferase/anion transport protein"/>
    <property type="match status" value="1"/>
</dbReference>
<gene>
    <name evidence="2" type="ORF">JEQ47_19605</name>
</gene>
<evidence type="ECO:0000259" key="1">
    <source>
        <dbReference type="PROSITE" id="PS51094"/>
    </source>
</evidence>
<dbReference type="PANTHER" id="PTHR47738">
    <property type="entry name" value="PTS SYSTEM FRUCTOSE-LIKE EIIA COMPONENT-RELATED"/>
    <property type="match status" value="1"/>
</dbReference>
<dbReference type="PROSITE" id="PS51094">
    <property type="entry name" value="PTS_EIIA_TYPE_2"/>
    <property type="match status" value="1"/>
</dbReference>
<evidence type="ECO:0000313" key="3">
    <source>
        <dbReference type="Proteomes" id="UP000602124"/>
    </source>
</evidence>
<accession>A0A934IUF3</accession>
<protein>
    <submittedName>
        <fullName evidence="2">PTS sugar transporter subunit IIA</fullName>
    </submittedName>
</protein>
<dbReference type="AlphaFoldDB" id="A0A934IUF3"/>
<dbReference type="InterPro" id="IPR051541">
    <property type="entry name" value="PTS_SugarTrans_NitroReg"/>
</dbReference>
<dbReference type="Proteomes" id="UP000602124">
    <property type="component" value="Unassembled WGS sequence"/>
</dbReference>
<comment type="caution">
    <text evidence="2">The sequence shown here is derived from an EMBL/GenBank/DDBJ whole genome shotgun (WGS) entry which is preliminary data.</text>
</comment>
<dbReference type="Gene3D" id="3.40.930.10">
    <property type="entry name" value="Mannitol-specific EII, Chain A"/>
    <property type="match status" value="1"/>
</dbReference>